<comment type="subcellular location">
    <subcellularLocation>
        <location evidence="8">Cytoplasm</location>
    </subcellularLocation>
</comment>
<dbReference type="Gene3D" id="1.10.1750.10">
    <property type="match status" value="1"/>
</dbReference>
<comment type="subunit">
    <text evidence="8">Oligomerizes as a right-handed, spiral filament on DNA at oriC.</text>
</comment>
<organism evidence="14 15">
    <name type="scientific">Tannerella sp. oral taxon BU063 isolate Cell 2</name>
    <dbReference type="NCBI Taxonomy" id="1411148"/>
    <lineage>
        <taxon>Bacteria</taxon>
        <taxon>Pseudomonadati</taxon>
        <taxon>Bacteroidota</taxon>
        <taxon>Bacteroidia</taxon>
        <taxon>Bacteroidales</taxon>
        <taxon>Tannerellaceae</taxon>
        <taxon>Tannerella</taxon>
    </lineage>
</organism>
<dbReference type="PANTHER" id="PTHR30050:SF2">
    <property type="entry name" value="CHROMOSOMAL REPLICATION INITIATOR PROTEIN DNAA"/>
    <property type="match status" value="1"/>
</dbReference>
<evidence type="ECO:0000256" key="1">
    <source>
        <dbReference type="ARBA" id="ARBA00006583"/>
    </source>
</evidence>
<keyword evidence="6 8" id="KW-0446">Lipid-binding</keyword>
<dbReference type="GO" id="GO:0006270">
    <property type="term" value="P:DNA replication initiation"/>
    <property type="evidence" value="ECO:0007669"/>
    <property type="project" value="UniProtKB-UniRule"/>
</dbReference>
<keyword evidence="3 8" id="KW-0235">DNA replication</keyword>
<dbReference type="Gene3D" id="3.30.300.180">
    <property type="match status" value="1"/>
</dbReference>
<comment type="caution">
    <text evidence="14">The sequence shown here is derived from an EMBL/GenBank/DDBJ whole genome shotgun (WGS) entry which is preliminary data.</text>
</comment>
<dbReference type="PRINTS" id="PR00051">
    <property type="entry name" value="DNAA"/>
</dbReference>
<dbReference type="InterPro" id="IPR027417">
    <property type="entry name" value="P-loop_NTPase"/>
</dbReference>
<evidence type="ECO:0000256" key="3">
    <source>
        <dbReference type="ARBA" id="ARBA00022705"/>
    </source>
</evidence>
<comment type="domain">
    <text evidence="8">Domain I is involved in oligomerization and binding regulators, domain II is flexibile and of varying length in different bacteria, domain III forms the AAA+ region, while domain IV binds dsDNA.</text>
</comment>
<feature type="binding site" evidence="8">
    <location>
        <position position="173"/>
    </location>
    <ligand>
        <name>ATP</name>
        <dbReference type="ChEBI" id="CHEBI:30616"/>
    </ligand>
</feature>
<feature type="binding site" evidence="8">
    <location>
        <position position="169"/>
    </location>
    <ligand>
        <name>ATP</name>
        <dbReference type="ChEBI" id="CHEBI:30616"/>
    </ligand>
</feature>
<dbReference type="InterPro" id="IPR018312">
    <property type="entry name" value="Chromosome_initiator_DnaA_CS"/>
</dbReference>
<dbReference type="AlphaFoldDB" id="W2C8M4"/>
<dbReference type="PROSITE" id="PS01008">
    <property type="entry name" value="DNAA"/>
    <property type="match status" value="1"/>
</dbReference>
<reference evidence="14 15" key="1">
    <citation type="submission" date="2013-11" db="EMBL/GenBank/DDBJ databases">
        <title>Single cell genomics of uncultured Tannerella BU063 (oral taxon 286).</title>
        <authorList>
            <person name="Beall C.J."/>
            <person name="Campbell A.G."/>
            <person name="Griffen A.L."/>
            <person name="Podar M."/>
            <person name="Leys E.J."/>
        </authorList>
    </citation>
    <scope>NUCLEOTIDE SEQUENCE [LARGE SCALE GENOMIC DNA]</scope>
    <source>
        <strain evidence="14">Cell 2</strain>
    </source>
</reference>
<evidence type="ECO:0000256" key="5">
    <source>
        <dbReference type="ARBA" id="ARBA00022840"/>
    </source>
</evidence>
<feature type="region of interest" description="Domain IV, binds dsDNA" evidence="8">
    <location>
        <begin position="342"/>
        <end position="461"/>
    </location>
</feature>
<dbReference type="NCBIfam" id="TIGR00362">
    <property type="entry name" value="DnaA"/>
    <property type="match status" value="1"/>
</dbReference>
<evidence type="ECO:0000313" key="14">
    <source>
        <dbReference type="EMBL" id="ETK02821.1"/>
    </source>
</evidence>
<proteinExistence type="inferred from homology"/>
<evidence type="ECO:0000256" key="10">
    <source>
        <dbReference type="RuleBase" id="RU000577"/>
    </source>
</evidence>
<dbReference type="InterPro" id="IPR013317">
    <property type="entry name" value="DnaA_dom"/>
</dbReference>
<dbReference type="InterPro" id="IPR024633">
    <property type="entry name" value="DnaA_N_dom"/>
</dbReference>
<dbReference type="GO" id="GO:0005524">
    <property type="term" value="F:ATP binding"/>
    <property type="evidence" value="ECO:0007669"/>
    <property type="project" value="UniProtKB-UniRule"/>
</dbReference>
<dbReference type="GO" id="GO:0005886">
    <property type="term" value="C:plasma membrane"/>
    <property type="evidence" value="ECO:0007669"/>
    <property type="project" value="TreeGrafter"/>
</dbReference>
<feature type="region of interest" description="Domain I, interacts with DnaA modulators" evidence="8">
    <location>
        <begin position="1"/>
        <end position="91"/>
    </location>
</feature>
<dbReference type="SUPFAM" id="SSF48295">
    <property type="entry name" value="TrpR-like"/>
    <property type="match status" value="1"/>
</dbReference>
<comment type="similarity">
    <text evidence="1 8 11">Belongs to the DnaA family.</text>
</comment>
<name>W2C8M4_9BACT</name>
<dbReference type="InterPro" id="IPR001957">
    <property type="entry name" value="Chromosome_initiator_DnaA"/>
</dbReference>
<dbReference type="SUPFAM" id="SSF52540">
    <property type="entry name" value="P-loop containing nucleoside triphosphate hydrolases"/>
    <property type="match status" value="1"/>
</dbReference>
<dbReference type="GO" id="GO:0005737">
    <property type="term" value="C:cytoplasm"/>
    <property type="evidence" value="ECO:0007669"/>
    <property type="project" value="UniProtKB-SubCell"/>
</dbReference>
<dbReference type="Gene3D" id="3.40.50.300">
    <property type="entry name" value="P-loop containing nucleotide triphosphate hydrolases"/>
    <property type="match status" value="1"/>
</dbReference>
<evidence type="ECO:0000313" key="15">
    <source>
        <dbReference type="Proteomes" id="UP000018837"/>
    </source>
</evidence>
<sequence>MKSECQLLWDKCLSIIRDNVPEAAFKTWFQPITPLSFDEQKVTIRVPSPFFYEYLEANFVNVLRMAVPKVFGQGVSLNYRVMGEEGADDASSAATTRAAAPRPGVSRMIQTPFTQVAPEELDSQLNRRYTFDNFFEGLTNKLARTAGVAVSNDPGKTTFNPLFIYGPSGVGKTHLCHAIGLRIRQMHPEKRVLYVSAHRFRIQYTDAVIKNTSNDFLNFYQSLDVLILDDIHELVGLNKTQMAFFHIFNNLHQLGKQLVLTADKAPVDMQGLEERLITRLKWGLTAELGRPDAELRRTILRNKIEAEGLVLSDEVFNYIVDHVTDNIRDLEGVLVSLMANSLINNSPVDMALAQRVVGQTVRVENKELSIEKIQEKVCRFFNLEESLVQTPSRKREIVQARQITMFLAKKYTSASFSRIGKVVGGKDHATVLHACKTVKDQMDINKNFRSTVEAIEETLRS</sequence>
<dbReference type="SMART" id="SM00382">
    <property type="entry name" value="AAA"/>
    <property type="match status" value="1"/>
</dbReference>
<dbReference type="EMBL" id="AYUF01000295">
    <property type="protein sequence ID" value="ETK02821.1"/>
    <property type="molecule type" value="Genomic_DNA"/>
</dbReference>
<dbReference type="InterPro" id="IPR038454">
    <property type="entry name" value="DnaA_N_sf"/>
</dbReference>
<comment type="caution">
    <text evidence="8">Lacks conserved residue(s) required for the propagation of feature annotation.</text>
</comment>
<dbReference type="InterPro" id="IPR010921">
    <property type="entry name" value="Trp_repressor/repl_initiator"/>
</dbReference>
<comment type="function">
    <text evidence="8 10">Plays an essential role in the initiation and regulation of chromosomal replication. ATP-DnaA binds to the origin of replication (oriC) to initiate formation of the DNA replication initiation complex once per cell cycle. Binds the DnaA box (a 9 base pair repeat at the origin) and separates the double-stranded (ds)DNA. Forms a right-handed helical filament on oriC DNA; dsDNA binds to the exterior of the filament while single-stranded (ss)DNA is stabiized in the filament's interior. The ATP-DnaA-oriC complex binds and stabilizes one strand of the AT-rich DNA unwinding element (DUE), permitting loading of DNA polymerase. After initiation quickly degrades to an ADP-DnaA complex that is not apt for DNA replication. Binds acidic phospholipids.</text>
</comment>
<accession>W2C8M4</accession>
<evidence type="ECO:0000256" key="9">
    <source>
        <dbReference type="NCBIfam" id="TIGR00362"/>
    </source>
</evidence>
<evidence type="ECO:0000256" key="4">
    <source>
        <dbReference type="ARBA" id="ARBA00022741"/>
    </source>
</evidence>
<dbReference type="HAMAP" id="MF_00377">
    <property type="entry name" value="DnaA_bact"/>
    <property type="match status" value="1"/>
</dbReference>
<dbReference type="SMART" id="SM00760">
    <property type="entry name" value="Bac_DnaA_C"/>
    <property type="match status" value="1"/>
</dbReference>
<feature type="domain" description="Chromosomal replication initiator DnaA C-terminal" evidence="13">
    <location>
        <begin position="369"/>
        <end position="438"/>
    </location>
</feature>
<dbReference type="Gene3D" id="1.10.8.60">
    <property type="match status" value="1"/>
</dbReference>
<feature type="binding site" evidence="8">
    <location>
        <position position="171"/>
    </location>
    <ligand>
        <name>ATP</name>
        <dbReference type="ChEBI" id="CHEBI:30616"/>
    </ligand>
</feature>
<dbReference type="InterPro" id="IPR003593">
    <property type="entry name" value="AAA+_ATPase"/>
</dbReference>
<evidence type="ECO:0000259" key="12">
    <source>
        <dbReference type="SMART" id="SM00382"/>
    </source>
</evidence>
<protein>
    <recommendedName>
        <fullName evidence="8 9">Chromosomal replication initiator protein DnaA</fullName>
    </recommendedName>
</protein>
<dbReference type="GO" id="GO:0003688">
    <property type="term" value="F:DNA replication origin binding"/>
    <property type="evidence" value="ECO:0007669"/>
    <property type="project" value="UniProtKB-UniRule"/>
</dbReference>
<keyword evidence="4 8" id="KW-0547">Nucleotide-binding</keyword>
<evidence type="ECO:0000259" key="13">
    <source>
        <dbReference type="SMART" id="SM00760"/>
    </source>
</evidence>
<keyword evidence="2 8" id="KW-0963">Cytoplasm</keyword>
<evidence type="ECO:0000256" key="2">
    <source>
        <dbReference type="ARBA" id="ARBA00022490"/>
    </source>
</evidence>
<dbReference type="Pfam" id="PF00308">
    <property type="entry name" value="Bac_DnaA"/>
    <property type="match status" value="1"/>
</dbReference>
<dbReference type="GO" id="GO:0008289">
    <property type="term" value="F:lipid binding"/>
    <property type="evidence" value="ECO:0007669"/>
    <property type="project" value="UniProtKB-KW"/>
</dbReference>
<keyword evidence="5 8" id="KW-0067">ATP-binding</keyword>
<dbReference type="InterPro" id="IPR020591">
    <property type="entry name" value="Chromosome_initiator_DnaA-like"/>
</dbReference>
<dbReference type="InterPro" id="IPR013159">
    <property type="entry name" value="DnaA_C"/>
</dbReference>
<dbReference type="PATRIC" id="fig|1411148.3.peg.183"/>
<dbReference type="Pfam" id="PF11638">
    <property type="entry name" value="DnaA_N"/>
    <property type="match status" value="1"/>
</dbReference>
<dbReference type="FunFam" id="3.40.50.300:FF:000668">
    <property type="entry name" value="Chromosomal replication initiator protein DnaA"/>
    <property type="match status" value="1"/>
</dbReference>
<dbReference type="CDD" id="cd06571">
    <property type="entry name" value="Bac_DnaA_C"/>
    <property type="match status" value="1"/>
</dbReference>
<evidence type="ECO:0000256" key="11">
    <source>
        <dbReference type="RuleBase" id="RU004227"/>
    </source>
</evidence>
<dbReference type="CDD" id="cd00009">
    <property type="entry name" value="AAA"/>
    <property type="match status" value="1"/>
</dbReference>
<feature type="binding site" evidence="8">
    <location>
        <position position="172"/>
    </location>
    <ligand>
        <name>ATP</name>
        <dbReference type="ChEBI" id="CHEBI:30616"/>
    </ligand>
</feature>
<gene>
    <name evidence="8" type="primary">dnaA</name>
    <name evidence="14" type="ORF">N425_02015</name>
</gene>
<keyword evidence="7 8" id="KW-0238">DNA-binding</keyword>
<dbReference type="Proteomes" id="UP000018837">
    <property type="component" value="Unassembled WGS sequence"/>
</dbReference>
<evidence type="ECO:0000256" key="6">
    <source>
        <dbReference type="ARBA" id="ARBA00023121"/>
    </source>
</evidence>
<dbReference type="GO" id="GO:0006275">
    <property type="term" value="P:regulation of DNA replication"/>
    <property type="evidence" value="ECO:0007669"/>
    <property type="project" value="UniProtKB-UniRule"/>
</dbReference>
<dbReference type="PANTHER" id="PTHR30050">
    <property type="entry name" value="CHROMOSOMAL REPLICATION INITIATOR PROTEIN DNAA"/>
    <property type="match status" value="1"/>
</dbReference>
<dbReference type="Pfam" id="PF08299">
    <property type="entry name" value="Bac_DnaA_C"/>
    <property type="match status" value="1"/>
</dbReference>
<feature type="domain" description="AAA+ ATPase" evidence="12">
    <location>
        <begin position="158"/>
        <end position="288"/>
    </location>
</feature>
<evidence type="ECO:0000256" key="8">
    <source>
        <dbReference type="HAMAP-Rule" id="MF_00377"/>
    </source>
</evidence>
<evidence type="ECO:0000256" key="7">
    <source>
        <dbReference type="ARBA" id="ARBA00023125"/>
    </source>
</evidence>